<accession>A0A1I4GCC2</accession>
<dbReference type="EMBL" id="FOSX01000084">
    <property type="protein sequence ID" value="SFL26811.1"/>
    <property type="molecule type" value="Genomic_DNA"/>
</dbReference>
<proteinExistence type="predicted"/>
<reference evidence="1 2" key="1">
    <citation type="submission" date="2016-10" db="EMBL/GenBank/DDBJ databases">
        <authorList>
            <person name="de Groot N.N."/>
        </authorList>
    </citation>
    <scope>NUCLEOTIDE SEQUENCE [LARGE SCALE GENOMIC DNA]</scope>
    <source>
        <strain evidence="1 2">DSM 381</strain>
    </source>
</reference>
<dbReference type="AlphaFoldDB" id="A0A1I4GCC2"/>
<evidence type="ECO:0000313" key="2">
    <source>
        <dbReference type="Proteomes" id="UP000199579"/>
    </source>
</evidence>
<protein>
    <submittedName>
        <fullName evidence="1">Uncharacterized protein</fullName>
    </submittedName>
</protein>
<name>A0A1I4GCC2_9GAMM</name>
<organism evidence="1 2">
    <name type="scientific">Azotobacter beijerinckii</name>
    <dbReference type="NCBI Taxonomy" id="170623"/>
    <lineage>
        <taxon>Bacteria</taxon>
        <taxon>Pseudomonadati</taxon>
        <taxon>Pseudomonadota</taxon>
        <taxon>Gammaproteobacteria</taxon>
        <taxon>Pseudomonadales</taxon>
        <taxon>Pseudomonadaceae</taxon>
        <taxon>Azotobacter</taxon>
    </lineage>
</organism>
<sequence>MMSKATRMAEPTCSYCRRCCDEAGGLVKRSVGWVCDDCDRVDDDRDLDVEGYEERRRQRLAEAQEY</sequence>
<evidence type="ECO:0000313" key="1">
    <source>
        <dbReference type="EMBL" id="SFL26811.1"/>
    </source>
</evidence>
<gene>
    <name evidence="1" type="ORF">SAMN04244574_03743</name>
</gene>
<dbReference type="Proteomes" id="UP000199579">
    <property type="component" value="Unassembled WGS sequence"/>
</dbReference>